<accession>A0A1V3BWA2</accession>
<evidence type="ECO:0008006" key="5">
    <source>
        <dbReference type="Google" id="ProtNLM"/>
    </source>
</evidence>
<dbReference type="RefSeq" id="WP_170293652.1">
    <property type="nucleotide sequence ID" value="NZ_MCOK01000001.1"/>
</dbReference>
<feature type="transmembrane region" description="Helical" evidence="2">
    <location>
        <begin position="197"/>
        <end position="218"/>
    </location>
</feature>
<keyword evidence="2" id="KW-1133">Transmembrane helix</keyword>
<gene>
    <name evidence="3" type="ORF">NOSIN_02695</name>
</gene>
<organism evidence="3 4">
    <name type="scientific">Nocardiopsis sinuspersici</name>
    <dbReference type="NCBI Taxonomy" id="501010"/>
    <lineage>
        <taxon>Bacteria</taxon>
        <taxon>Bacillati</taxon>
        <taxon>Actinomycetota</taxon>
        <taxon>Actinomycetes</taxon>
        <taxon>Streptosporangiales</taxon>
        <taxon>Nocardiopsidaceae</taxon>
        <taxon>Nocardiopsis</taxon>
    </lineage>
</organism>
<feature type="transmembrane region" description="Helical" evidence="2">
    <location>
        <begin position="172"/>
        <end position="191"/>
    </location>
</feature>
<dbReference type="STRING" id="501010.NOSIN_02695"/>
<feature type="region of interest" description="Disordered" evidence="1">
    <location>
        <begin position="277"/>
        <end position="320"/>
    </location>
</feature>
<evidence type="ECO:0000313" key="3">
    <source>
        <dbReference type="EMBL" id="OOC52867.1"/>
    </source>
</evidence>
<feature type="transmembrane region" description="Helical" evidence="2">
    <location>
        <begin position="6"/>
        <end position="29"/>
    </location>
</feature>
<dbReference type="EMBL" id="MCOK01000001">
    <property type="protein sequence ID" value="OOC52867.1"/>
    <property type="molecule type" value="Genomic_DNA"/>
</dbReference>
<comment type="caution">
    <text evidence="3">The sequence shown here is derived from an EMBL/GenBank/DDBJ whole genome shotgun (WGS) entry which is preliminary data.</text>
</comment>
<sequence length="391" mass="39600">MDSSMALYLVVALVVGLAVGSVPLPAILYGRSAPRAALREADKSRRIPPDPDDLHPNELALLSGGPVRVGETAIMDAFLDDRIRRQSAGGFLTLVGRLRPYPHEKDLVRRGLVSAFRNRVGVGAREILRKVVAGRGVERLRTDLAASGLIVDSPALRRALGRRARTPGTIRGMRAVSLLVAAGGAGVFLLVEPGATALAFLVGGLACTAALAAAQAVLTATGGPSPSPNTPAGNTVVERAAQRYGVPSARATDTRSVDRMTRDRAVRYTAVTGFRALREAAPRRRDGRASSARRSPDTHQDPSFAVVHAGGTEDAGGTDTDSVLLEDLCAFADLCQGPDPSGGGSGGGSSDNGWGGDFGSSGDGGSGFGGFGGGDGGSGGGGDGGGGGGGE</sequence>
<feature type="compositionally biased region" description="Basic and acidic residues" evidence="1">
    <location>
        <begin position="277"/>
        <end position="300"/>
    </location>
</feature>
<reference evidence="4" key="1">
    <citation type="submission" date="2016-08" db="EMBL/GenBank/DDBJ databases">
        <authorList>
            <person name="Tokovenko B."/>
            <person name="Kalinowski J."/>
        </authorList>
    </citation>
    <scope>NUCLEOTIDE SEQUENCE [LARGE SCALE GENOMIC DNA]</scope>
    <source>
        <strain evidence="4">UTMC102</strain>
    </source>
</reference>
<evidence type="ECO:0000313" key="4">
    <source>
        <dbReference type="Proteomes" id="UP000189004"/>
    </source>
</evidence>
<feature type="region of interest" description="Disordered" evidence="1">
    <location>
        <begin position="340"/>
        <end position="391"/>
    </location>
</feature>
<protein>
    <recommendedName>
        <fullName evidence="5">TIGR04222 domain-containing membrane protein</fullName>
    </recommendedName>
</protein>
<keyword evidence="2" id="KW-0472">Membrane</keyword>
<feature type="compositionally biased region" description="Low complexity" evidence="1">
    <location>
        <begin position="309"/>
        <end position="320"/>
    </location>
</feature>
<evidence type="ECO:0000256" key="2">
    <source>
        <dbReference type="SAM" id="Phobius"/>
    </source>
</evidence>
<proteinExistence type="predicted"/>
<keyword evidence="2" id="KW-0812">Transmembrane</keyword>
<name>A0A1V3BWA2_9ACTN</name>
<dbReference type="Proteomes" id="UP000189004">
    <property type="component" value="Unassembled WGS sequence"/>
</dbReference>
<keyword evidence="4" id="KW-1185">Reference proteome</keyword>
<dbReference type="AlphaFoldDB" id="A0A1V3BWA2"/>
<evidence type="ECO:0000256" key="1">
    <source>
        <dbReference type="SAM" id="MobiDB-lite"/>
    </source>
</evidence>